<dbReference type="PANTHER" id="PTHR10039:SF5">
    <property type="entry name" value="NACHT DOMAIN-CONTAINING PROTEIN"/>
    <property type="match status" value="1"/>
</dbReference>
<protein>
    <recommendedName>
        <fullName evidence="8">NACHT domain-containing protein</fullName>
    </recommendedName>
</protein>
<dbReference type="InterPro" id="IPR002110">
    <property type="entry name" value="Ankyrin_rpt"/>
</dbReference>
<dbReference type="Gene3D" id="1.25.40.20">
    <property type="entry name" value="Ankyrin repeat-containing domain"/>
    <property type="match status" value="1"/>
</dbReference>
<feature type="non-terminal residue" evidence="6">
    <location>
        <position position="734"/>
    </location>
</feature>
<feature type="domain" description="Nephrocystin 3-like N-terminal" evidence="5">
    <location>
        <begin position="101"/>
        <end position="185"/>
    </location>
</feature>
<feature type="region of interest" description="Disordered" evidence="3">
    <location>
        <begin position="1"/>
        <end position="53"/>
    </location>
</feature>
<dbReference type="Pfam" id="PF22939">
    <property type="entry name" value="WHD_GPIID"/>
    <property type="match status" value="1"/>
</dbReference>
<evidence type="ECO:0000256" key="2">
    <source>
        <dbReference type="PROSITE-ProRule" id="PRU00023"/>
    </source>
</evidence>
<evidence type="ECO:0000256" key="3">
    <source>
        <dbReference type="SAM" id="MobiDB-lite"/>
    </source>
</evidence>
<dbReference type="SUPFAM" id="SSF48403">
    <property type="entry name" value="Ankyrin repeat"/>
    <property type="match status" value="1"/>
</dbReference>
<dbReference type="Pfam" id="PF12796">
    <property type="entry name" value="Ank_2"/>
    <property type="match status" value="1"/>
</dbReference>
<evidence type="ECO:0000259" key="4">
    <source>
        <dbReference type="Pfam" id="PF22939"/>
    </source>
</evidence>
<feature type="repeat" description="ANK" evidence="2">
    <location>
        <begin position="677"/>
        <end position="701"/>
    </location>
</feature>
<comment type="caution">
    <text evidence="6">The sequence shown here is derived from an EMBL/GenBank/DDBJ whole genome shotgun (WGS) entry which is preliminary data.</text>
</comment>
<evidence type="ECO:0000313" key="7">
    <source>
        <dbReference type="Proteomes" id="UP000738349"/>
    </source>
</evidence>
<dbReference type="PANTHER" id="PTHR10039">
    <property type="entry name" value="AMELOGENIN"/>
    <property type="match status" value="1"/>
</dbReference>
<name>A0A9P9JIV6_9HYPO</name>
<keyword evidence="2" id="KW-0040">ANK repeat</keyword>
<evidence type="ECO:0000259" key="5">
    <source>
        <dbReference type="Pfam" id="PF24883"/>
    </source>
</evidence>
<organism evidence="6 7">
    <name type="scientific">Dactylonectria macrodidyma</name>
    <dbReference type="NCBI Taxonomy" id="307937"/>
    <lineage>
        <taxon>Eukaryota</taxon>
        <taxon>Fungi</taxon>
        <taxon>Dikarya</taxon>
        <taxon>Ascomycota</taxon>
        <taxon>Pezizomycotina</taxon>
        <taxon>Sordariomycetes</taxon>
        <taxon>Hypocreomycetidae</taxon>
        <taxon>Hypocreales</taxon>
        <taxon>Nectriaceae</taxon>
        <taxon>Dactylonectria</taxon>
    </lineage>
</organism>
<reference evidence="6" key="1">
    <citation type="journal article" date="2021" name="Nat. Commun.">
        <title>Genetic determinants of endophytism in the Arabidopsis root mycobiome.</title>
        <authorList>
            <person name="Mesny F."/>
            <person name="Miyauchi S."/>
            <person name="Thiergart T."/>
            <person name="Pickel B."/>
            <person name="Atanasova L."/>
            <person name="Karlsson M."/>
            <person name="Huettel B."/>
            <person name="Barry K.W."/>
            <person name="Haridas S."/>
            <person name="Chen C."/>
            <person name="Bauer D."/>
            <person name="Andreopoulos W."/>
            <person name="Pangilinan J."/>
            <person name="LaButti K."/>
            <person name="Riley R."/>
            <person name="Lipzen A."/>
            <person name="Clum A."/>
            <person name="Drula E."/>
            <person name="Henrissat B."/>
            <person name="Kohler A."/>
            <person name="Grigoriev I.V."/>
            <person name="Martin F.M."/>
            <person name="Hacquard S."/>
        </authorList>
    </citation>
    <scope>NUCLEOTIDE SEQUENCE</scope>
    <source>
        <strain evidence="6">MPI-CAGE-AT-0147</strain>
    </source>
</reference>
<feature type="compositionally biased region" description="Low complexity" evidence="3">
    <location>
        <begin position="42"/>
        <end position="53"/>
    </location>
</feature>
<feature type="repeat" description="ANK" evidence="2">
    <location>
        <begin position="712"/>
        <end position="734"/>
    </location>
</feature>
<keyword evidence="1" id="KW-0677">Repeat</keyword>
<feature type="compositionally biased region" description="Polar residues" evidence="3">
    <location>
        <begin position="32"/>
        <end position="41"/>
    </location>
</feature>
<dbReference type="Pfam" id="PF24883">
    <property type="entry name" value="NPHP3_N"/>
    <property type="match status" value="1"/>
</dbReference>
<proteinExistence type="predicted"/>
<dbReference type="OrthoDB" id="7464126at2759"/>
<keyword evidence="7" id="KW-1185">Reference proteome</keyword>
<feature type="repeat" description="ANK" evidence="2">
    <location>
        <begin position="642"/>
        <end position="666"/>
    </location>
</feature>
<evidence type="ECO:0008006" key="8">
    <source>
        <dbReference type="Google" id="ProtNLM"/>
    </source>
</evidence>
<dbReference type="PROSITE" id="PS50088">
    <property type="entry name" value="ANK_REPEAT"/>
    <property type="match status" value="3"/>
</dbReference>
<dbReference type="InterPro" id="IPR054471">
    <property type="entry name" value="GPIID_WHD"/>
</dbReference>
<feature type="domain" description="GPI inositol-deacylase winged helix" evidence="4">
    <location>
        <begin position="396"/>
        <end position="496"/>
    </location>
</feature>
<dbReference type="SUPFAM" id="SSF52540">
    <property type="entry name" value="P-loop containing nucleoside triphosphate hydrolases"/>
    <property type="match status" value="1"/>
</dbReference>
<dbReference type="SMART" id="SM00248">
    <property type="entry name" value="ANK"/>
    <property type="match status" value="3"/>
</dbReference>
<dbReference type="InterPro" id="IPR036770">
    <property type="entry name" value="Ankyrin_rpt-contain_sf"/>
</dbReference>
<sequence length="734" mass="83050">MPSRVSNLPQPIMPSGPNTEIQNAGAARSVTADPSITNYGSGTQNNNTGAGNQYNAQKQYFGVQNSPEDDDPLQDCQDCQKSLAFLEMSNRSNDIDGALEGTCEWLPRQETYRDWAGRHRGLLWIKGKPGSGKSTLLKHLRRRVEAESGMSDKAVILSFFFHGRGGELQRTPLGLFRSLLHQLLDWILLDLKKLVDRNLLDLKNPLDRNKLCERNPLQGLVGMFKHRRQTMGDPGKKWGWHVRELQGFFESSMPKVLEKWSVWLFVDALDESGKANAIDLVKQFKSLLQKLPSAGLRFGICFTCRHYPILDWNYGLEICLERENERDILTYVKTRLTTGNARAIHLITDRAAGVFLWAYLVVDRVLELDLEGEGSKIEAEIQRIPPDLDALYYGLIQSMKARLTSRKLIQWICFSAKPLSIDELRWAMAVDPDCSHKSLQQCQQSEDYTGNNETMERRIKTLSCGLAETVPSFNSRSVQFIHQSVKDFFIEKGLSALAPLDGSLVSSDLAVGRAHYSLSRTCIRYLAMEEIVRSIVYGRVGLETEFPLLRYATTSWVSHTRQGEAKGICQDDLLQYFSWPSEGLMQLWVRVYQAINGHSRDCPPEGTSLLHIVSRYELTQLLSVILQKADQLGIDINCRDHYGWTPLLWATEQGHDTIIKLLLDTGKVDVNARDKYDGGTPLWRAAERGHETIVKLLLDTGKVDVDARDKYNGGTPLWRAADRGHETIVKLLLD</sequence>
<evidence type="ECO:0000256" key="1">
    <source>
        <dbReference type="ARBA" id="ARBA00022737"/>
    </source>
</evidence>
<dbReference type="AlphaFoldDB" id="A0A9P9JIV6"/>
<dbReference type="EMBL" id="JAGMUV010000001">
    <property type="protein sequence ID" value="KAH7175991.1"/>
    <property type="molecule type" value="Genomic_DNA"/>
</dbReference>
<dbReference type="PROSITE" id="PS50297">
    <property type="entry name" value="ANK_REP_REGION"/>
    <property type="match status" value="3"/>
</dbReference>
<dbReference type="InterPro" id="IPR056884">
    <property type="entry name" value="NPHP3-like_N"/>
</dbReference>
<dbReference type="Proteomes" id="UP000738349">
    <property type="component" value="Unassembled WGS sequence"/>
</dbReference>
<accession>A0A9P9JIV6</accession>
<gene>
    <name evidence="6" type="ORF">EDB81DRAFT_674526</name>
</gene>
<evidence type="ECO:0000313" key="6">
    <source>
        <dbReference type="EMBL" id="KAH7175991.1"/>
    </source>
</evidence>
<dbReference type="Gene3D" id="3.40.50.300">
    <property type="entry name" value="P-loop containing nucleotide triphosphate hydrolases"/>
    <property type="match status" value="1"/>
</dbReference>
<dbReference type="InterPro" id="IPR027417">
    <property type="entry name" value="P-loop_NTPase"/>
</dbReference>